<dbReference type="CDD" id="cd06261">
    <property type="entry name" value="TM_PBP2"/>
    <property type="match status" value="1"/>
</dbReference>
<dbReference type="InterPro" id="IPR050045">
    <property type="entry name" value="Opp2B"/>
</dbReference>
<dbReference type="InterPro" id="IPR035906">
    <property type="entry name" value="MetI-like_sf"/>
</dbReference>
<name>A0A0E4HDZ6_9BACL</name>
<dbReference type="KEGG" id="pri:PRIO_4945"/>
<evidence type="ECO:0000256" key="2">
    <source>
        <dbReference type="ARBA" id="ARBA00022448"/>
    </source>
</evidence>
<feature type="transmembrane region" description="Helical" evidence="13">
    <location>
        <begin position="143"/>
        <end position="165"/>
    </location>
</feature>
<feature type="transmembrane region" description="Helical" evidence="13">
    <location>
        <begin position="177"/>
        <end position="197"/>
    </location>
</feature>
<evidence type="ECO:0000256" key="8">
    <source>
        <dbReference type="ARBA" id="ARBA00023112"/>
    </source>
</evidence>
<dbReference type="PATRIC" id="fig|1073571.4.peg.5312"/>
<dbReference type="Gene3D" id="1.10.3720.10">
    <property type="entry name" value="MetI-like"/>
    <property type="match status" value="1"/>
</dbReference>
<evidence type="ECO:0000256" key="3">
    <source>
        <dbReference type="ARBA" id="ARBA00022475"/>
    </source>
</evidence>
<feature type="domain" description="ABC transmembrane type-1" evidence="14">
    <location>
        <begin position="103"/>
        <end position="304"/>
    </location>
</feature>
<keyword evidence="3" id="KW-1003">Cell membrane</keyword>
<evidence type="ECO:0000313" key="15">
    <source>
        <dbReference type="EMBL" id="CQR57347.1"/>
    </source>
</evidence>
<keyword evidence="8" id="KW-0921">Nickel transport</keyword>
<dbReference type="PANTHER" id="PTHR43163">
    <property type="entry name" value="DIPEPTIDE TRANSPORT SYSTEM PERMEASE PROTEIN DPPB-RELATED"/>
    <property type="match status" value="1"/>
</dbReference>
<evidence type="ECO:0000313" key="16">
    <source>
        <dbReference type="Proteomes" id="UP000033163"/>
    </source>
</evidence>
<evidence type="ECO:0000256" key="6">
    <source>
        <dbReference type="ARBA" id="ARBA00022989"/>
    </source>
</evidence>
<dbReference type="Pfam" id="PF00528">
    <property type="entry name" value="BPD_transp_1"/>
    <property type="match status" value="1"/>
</dbReference>
<evidence type="ECO:0000256" key="4">
    <source>
        <dbReference type="ARBA" id="ARBA00022596"/>
    </source>
</evidence>
<keyword evidence="4" id="KW-0533">Nickel</keyword>
<evidence type="ECO:0000256" key="10">
    <source>
        <dbReference type="ARBA" id="ARBA00024202"/>
    </source>
</evidence>
<feature type="transmembrane region" description="Helical" evidence="13">
    <location>
        <begin position="240"/>
        <end position="262"/>
    </location>
</feature>
<feature type="transmembrane region" description="Helical" evidence="13">
    <location>
        <begin position="14"/>
        <end position="34"/>
    </location>
</feature>
<dbReference type="Pfam" id="PF19300">
    <property type="entry name" value="BPD_transp_1_N"/>
    <property type="match status" value="1"/>
</dbReference>
<dbReference type="STRING" id="483937.AMQ84_20305"/>
<evidence type="ECO:0000256" key="9">
    <source>
        <dbReference type="ARBA" id="ARBA00023136"/>
    </source>
</evidence>
<keyword evidence="9 13" id="KW-0472">Membrane</keyword>
<dbReference type="InterPro" id="IPR000515">
    <property type="entry name" value="MetI-like"/>
</dbReference>
<dbReference type="NCBIfam" id="NF045470">
    <property type="entry name" value="Opp2B"/>
    <property type="match status" value="1"/>
</dbReference>
<dbReference type="GO" id="GO:0015099">
    <property type="term" value="F:nickel cation transmembrane transporter activity"/>
    <property type="evidence" value="ECO:0007669"/>
    <property type="project" value="InterPro"/>
</dbReference>
<keyword evidence="7" id="KW-0406">Ion transport</keyword>
<evidence type="ECO:0000256" key="5">
    <source>
        <dbReference type="ARBA" id="ARBA00022692"/>
    </source>
</evidence>
<evidence type="ECO:0000259" key="14">
    <source>
        <dbReference type="PROSITE" id="PS50928"/>
    </source>
</evidence>
<dbReference type="GO" id="GO:0005886">
    <property type="term" value="C:plasma membrane"/>
    <property type="evidence" value="ECO:0007669"/>
    <property type="project" value="UniProtKB-SubCell"/>
</dbReference>
<keyword evidence="6 13" id="KW-1133">Transmembrane helix</keyword>
<evidence type="ECO:0000256" key="7">
    <source>
        <dbReference type="ARBA" id="ARBA00023065"/>
    </source>
</evidence>
<keyword evidence="5 13" id="KW-0812">Transmembrane</keyword>
<dbReference type="Proteomes" id="UP000033163">
    <property type="component" value="Chromosome I"/>
</dbReference>
<evidence type="ECO:0000256" key="11">
    <source>
        <dbReference type="ARBA" id="ARBA00038669"/>
    </source>
</evidence>
<dbReference type="SUPFAM" id="SSF161098">
    <property type="entry name" value="MetI-like"/>
    <property type="match status" value="1"/>
</dbReference>
<keyword evidence="2 13" id="KW-0813">Transport</keyword>
<dbReference type="PANTHER" id="PTHR43163:SF6">
    <property type="entry name" value="DIPEPTIDE TRANSPORT SYSTEM PERMEASE PROTEIN DPPB-RELATED"/>
    <property type="match status" value="1"/>
</dbReference>
<proteinExistence type="inferred from homology"/>
<comment type="subcellular location">
    <subcellularLocation>
        <location evidence="1 13">Cell membrane</location>
        <topology evidence="1 13">Multi-pass membrane protein</topology>
    </subcellularLocation>
</comment>
<dbReference type="PROSITE" id="PS50928">
    <property type="entry name" value="ABC_TM1"/>
    <property type="match status" value="1"/>
</dbReference>
<gene>
    <name evidence="15" type="ORF">PRIO_4945</name>
</gene>
<sequence>MGLNIILRYLVQRLLQIIPVLFGISIITFALMQITPGDPAEIMLRADGIKPTLEAIQATRHALGLDGPIHMQFVHWLYRVFHLDLGISYSSGLPVREELMSRFPATALLSGCSLLTAMLIALPLGIGSALYPGSLLDRLGRACALFSVSVPGYWLGLLLIYYGAVKLKWFPVMGMEGWPSVVLPACTLGFGMAGIYIRLIRSSLLEVLGKLYIKAARAKGLQEWKVIGGHALRNALLPSLTLLGIHIGGLLGGSVIVESIFSWPGIGKYAVEAIFAKDYTVIQGYVLIMAVVVVLINVAVDLLHLLLNPRIRMR</sequence>
<dbReference type="HOGENOM" id="CLU_036879_0_2_9"/>
<evidence type="ECO:0000256" key="1">
    <source>
        <dbReference type="ARBA" id="ARBA00004651"/>
    </source>
</evidence>
<evidence type="ECO:0000256" key="12">
    <source>
        <dbReference type="ARBA" id="ARBA00044774"/>
    </source>
</evidence>
<dbReference type="InterPro" id="IPR045621">
    <property type="entry name" value="BPD_transp_1_N"/>
</dbReference>
<reference evidence="16" key="1">
    <citation type="submission" date="2015-03" db="EMBL/GenBank/DDBJ databases">
        <authorList>
            <person name="Wibberg D."/>
        </authorList>
    </citation>
    <scope>NUCLEOTIDE SEQUENCE [LARGE SCALE GENOMIC DNA]</scope>
</reference>
<evidence type="ECO:0000256" key="13">
    <source>
        <dbReference type="RuleBase" id="RU363032"/>
    </source>
</evidence>
<comment type="similarity">
    <text evidence="10">Belongs to the binding-protein-dependent transport system permease family. OppBC subfamily.</text>
</comment>
<dbReference type="EMBL" id="LN831776">
    <property type="protein sequence ID" value="CQR57347.1"/>
    <property type="molecule type" value="Genomic_DNA"/>
</dbReference>
<feature type="transmembrane region" description="Helical" evidence="13">
    <location>
        <begin position="107"/>
        <end position="131"/>
    </location>
</feature>
<feature type="transmembrane region" description="Helical" evidence="13">
    <location>
        <begin position="282"/>
        <end position="307"/>
    </location>
</feature>
<comment type="subunit">
    <text evidence="11">The complex is composed of two ATP-binding proteins (NikD and NikE), two transmembrane proteins (NikB and NikC) and a solute-binding protein (NikA).</text>
</comment>
<organism evidence="15 16">
    <name type="scientific">Paenibacillus riograndensis SBR5</name>
    <dbReference type="NCBI Taxonomy" id="1073571"/>
    <lineage>
        <taxon>Bacteria</taxon>
        <taxon>Bacillati</taxon>
        <taxon>Bacillota</taxon>
        <taxon>Bacilli</taxon>
        <taxon>Bacillales</taxon>
        <taxon>Paenibacillaceae</taxon>
        <taxon>Paenibacillus</taxon>
        <taxon>Paenibacillus sonchi group</taxon>
    </lineage>
</organism>
<dbReference type="AlphaFoldDB" id="A0A0E4HDZ6"/>
<accession>A0A0E4HDZ6</accession>
<protein>
    <recommendedName>
        <fullName evidence="12">Nickel import system permease protein NikB</fullName>
    </recommendedName>
</protein>